<gene>
    <name evidence="3" type="ORF">CBR_g36466</name>
</gene>
<dbReference type="GO" id="GO:0003729">
    <property type="term" value="F:mRNA binding"/>
    <property type="evidence" value="ECO:0007669"/>
    <property type="project" value="InterPro"/>
</dbReference>
<protein>
    <submittedName>
        <fullName evidence="3">Uncharacterized protein</fullName>
    </submittedName>
</protein>
<keyword evidence="4" id="KW-1185">Reference proteome</keyword>
<reference evidence="3 4" key="1">
    <citation type="journal article" date="2018" name="Cell">
        <title>The Chara Genome: Secondary Complexity and Implications for Plant Terrestrialization.</title>
        <authorList>
            <person name="Nishiyama T."/>
            <person name="Sakayama H."/>
            <person name="Vries J.D."/>
            <person name="Buschmann H."/>
            <person name="Saint-Marcoux D."/>
            <person name="Ullrich K.K."/>
            <person name="Haas F.B."/>
            <person name="Vanderstraeten L."/>
            <person name="Becker D."/>
            <person name="Lang D."/>
            <person name="Vosolsobe S."/>
            <person name="Rombauts S."/>
            <person name="Wilhelmsson P.K.I."/>
            <person name="Janitza P."/>
            <person name="Kern R."/>
            <person name="Heyl A."/>
            <person name="Rumpler F."/>
            <person name="Villalobos L.I.A.C."/>
            <person name="Clay J.M."/>
            <person name="Skokan R."/>
            <person name="Toyoda A."/>
            <person name="Suzuki Y."/>
            <person name="Kagoshima H."/>
            <person name="Schijlen E."/>
            <person name="Tajeshwar N."/>
            <person name="Catarino B."/>
            <person name="Hetherington A.J."/>
            <person name="Saltykova A."/>
            <person name="Bonnot C."/>
            <person name="Breuninger H."/>
            <person name="Symeonidi A."/>
            <person name="Radhakrishnan G.V."/>
            <person name="Van Nieuwerburgh F."/>
            <person name="Deforce D."/>
            <person name="Chang C."/>
            <person name="Karol K.G."/>
            <person name="Hedrich R."/>
            <person name="Ulvskov P."/>
            <person name="Glockner G."/>
            <person name="Delwiche C.F."/>
            <person name="Petrasek J."/>
            <person name="Van de Peer Y."/>
            <person name="Friml J."/>
            <person name="Beilby M."/>
            <person name="Dolan L."/>
            <person name="Kohara Y."/>
            <person name="Sugano S."/>
            <person name="Fujiyama A."/>
            <person name="Delaux P.-M."/>
            <person name="Quint M."/>
            <person name="TheiBen G."/>
            <person name="Hagemann M."/>
            <person name="Harholt J."/>
            <person name="Dunand C."/>
            <person name="Zachgo S."/>
            <person name="Langdale J."/>
            <person name="Maumus F."/>
            <person name="Straeten D.V.D."/>
            <person name="Gould S.B."/>
            <person name="Rensing S.A."/>
        </authorList>
    </citation>
    <scope>NUCLEOTIDE SEQUENCE [LARGE SCALE GENOMIC DNA]</scope>
    <source>
        <strain evidence="3 4">S276</strain>
    </source>
</reference>
<feature type="compositionally biased region" description="Pro residues" evidence="2">
    <location>
        <begin position="198"/>
        <end position="207"/>
    </location>
</feature>
<comment type="similarity">
    <text evidence="1">Belongs to the Luc7 family.</text>
</comment>
<evidence type="ECO:0000256" key="1">
    <source>
        <dbReference type="ARBA" id="ARBA00005655"/>
    </source>
</evidence>
<dbReference type="GO" id="GO:0006376">
    <property type="term" value="P:mRNA splice site recognition"/>
    <property type="evidence" value="ECO:0007669"/>
    <property type="project" value="InterPro"/>
</dbReference>
<feature type="compositionally biased region" description="Polar residues" evidence="2">
    <location>
        <begin position="117"/>
        <end position="131"/>
    </location>
</feature>
<sequence>MDAFRKQLDALMGANRNGDVQEVKRKYYARDVCRYFLCGLCPHDLFQNTKIDLGPCGKVHSLHLRLEYEDAKKRLRDNYDRELEECLEKHIIDCDKKIQRALKRLEDTDEGAASAVPVSQATKTPESNELTKQIKDKLRDAEKLDLEGKTDEKLKVLEVVEELRQKRADKQALALLETFNKDRATGPLGSAMLGSPPGVGPSPIPPDPRTQEAIRERLKKAEELGEMGMVDEAQKAMEEAEALKRLGSRGDPADGQKGDMRIADQKLRVCDVCGAFLSIYDSDRRLADHFGGKLHLGYFQIREKLQEIREERLKPRKTEEDDERSKDSDPGLDKDVKERDKSLDRDRPARDRSSERNDRDRDRDRDADRHRIRERDRDRDRGRDYDRSGRRRERDRRRDRYGRY</sequence>
<dbReference type="OMA" id="CPHELFP"/>
<dbReference type="AlphaFoldDB" id="A0A388LKU4"/>
<evidence type="ECO:0000256" key="2">
    <source>
        <dbReference type="SAM" id="MobiDB-lite"/>
    </source>
</evidence>
<feature type="region of interest" description="Disordered" evidence="2">
    <location>
        <begin position="186"/>
        <end position="207"/>
    </location>
</feature>
<feature type="compositionally biased region" description="Basic and acidic residues" evidence="2">
    <location>
        <begin position="310"/>
        <end position="388"/>
    </location>
</feature>
<feature type="region of interest" description="Disordered" evidence="2">
    <location>
        <begin position="109"/>
        <end position="134"/>
    </location>
</feature>
<evidence type="ECO:0000313" key="3">
    <source>
        <dbReference type="EMBL" id="GBG82939.1"/>
    </source>
</evidence>
<dbReference type="OrthoDB" id="153872at2759"/>
<dbReference type="Proteomes" id="UP000265515">
    <property type="component" value="Unassembled WGS sequence"/>
</dbReference>
<dbReference type="InterPro" id="IPR004882">
    <property type="entry name" value="Luc7-rel"/>
</dbReference>
<dbReference type="PANTHER" id="PTHR12375">
    <property type="entry name" value="RNA-BINDING PROTEIN LUC7-RELATED"/>
    <property type="match status" value="1"/>
</dbReference>
<dbReference type="EMBL" id="BFEA01000423">
    <property type="protein sequence ID" value="GBG82939.1"/>
    <property type="molecule type" value="Genomic_DNA"/>
</dbReference>
<dbReference type="Pfam" id="PF03194">
    <property type="entry name" value="LUC7"/>
    <property type="match status" value="2"/>
</dbReference>
<evidence type="ECO:0000313" key="4">
    <source>
        <dbReference type="Proteomes" id="UP000265515"/>
    </source>
</evidence>
<dbReference type="GO" id="GO:0005685">
    <property type="term" value="C:U1 snRNP"/>
    <property type="evidence" value="ECO:0007669"/>
    <property type="project" value="InterPro"/>
</dbReference>
<proteinExistence type="inferred from homology"/>
<dbReference type="Gramene" id="GBG82939">
    <property type="protein sequence ID" value="GBG82939"/>
    <property type="gene ID" value="CBR_g36466"/>
</dbReference>
<comment type="caution">
    <text evidence="3">The sequence shown here is derived from an EMBL/GenBank/DDBJ whole genome shotgun (WGS) entry which is preliminary data.</text>
</comment>
<feature type="region of interest" description="Disordered" evidence="2">
    <location>
        <begin position="310"/>
        <end position="404"/>
    </location>
</feature>
<organism evidence="3 4">
    <name type="scientific">Chara braunii</name>
    <name type="common">Braun's stonewort</name>
    <dbReference type="NCBI Taxonomy" id="69332"/>
    <lineage>
        <taxon>Eukaryota</taxon>
        <taxon>Viridiplantae</taxon>
        <taxon>Streptophyta</taxon>
        <taxon>Charophyceae</taxon>
        <taxon>Charales</taxon>
        <taxon>Characeae</taxon>
        <taxon>Chara</taxon>
    </lineage>
</organism>
<name>A0A388LKU4_CHABU</name>
<dbReference type="STRING" id="69332.A0A388LKU4"/>
<accession>A0A388LKU4</accession>